<proteinExistence type="predicted"/>
<evidence type="ECO:0000256" key="1">
    <source>
        <dbReference type="SAM" id="Phobius"/>
    </source>
</evidence>
<feature type="transmembrane region" description="Helical" evidence="1">
    <location>
        <begin position="33"/>
        <end position="51"/>
    </location>
</feature>
<gene>
    <name evidence="2" type="ORF">BOKJ2_LOCUS8976</name>
</gene>
<name>A0A811KY81_9BILA</name>
<organism evidence="2 3">
    <name type="scientific">Bursaphelenchus okinawaensis</name>
    <dbReference type="NCBI Taxonomy" id="465554"/>
    <lineage>
        <taxon>Eukaryota</taxon>
        <taxon>Metazoa</taxon>
        <taxon>Ecdysozoa</taxon>
        <taxon>Nematoda</taxon>
        <taxon>Chromadorea</taxon>
        <taxon>Rhabditida</taxon>
        <taxon>Tylenchina</taxon>
        <taxon>Tylenchomorpha</taxon>
        <taxon>Aphelenchoidea</taxon>
        <taxon>Aphelenchoididae</taxon>
        <taxon>Bursaphelenchus</taxon>
    </lineage>
</organism>
<dbReference type="EMBL" id="CAJFCW020000004">
    <property type="protein sequence ID" value="CAG9113787.1"/>
    <property type="molecule type" value="Genomic_DNA"/>
</dbReference>
<keyword evidence="3" id="KW-1185">Reference proteome</keyword>
<evidence type="ECO:0000313" key="2">
    <source>
        <dbReference type="EMBL" id="CAD5220502.1"/>
    </source>
</evidence>
<evidence type="ECO:0000313" key="3">
    <source>
        <dbReference type="Proteomes" id="UP000614601"/>
    </source>
</evidence>
<feature type="transmembrane region" description="Helical" evidence="1">
    <location>
        <begin position="63"/>
        <end position="82"/>
    </location>
</feature>
<dbReference type="AlphaFoldDB" id="A0A811KY81"/>
<dbReference type="EMBL" id="CAJFDH010000004">
    <property type="protein sequence ID" value="CAD5220502.1"/>
    <property type="molecule type" value="Genomic_DNA"/>
</dbReference>
<reference evidence="2" key="1">
    <citation type="submission" date="2020-09" db="EMBL/GenBank/DDBJ databases">
        <authorList>
            <person name="Kikuchi T."/>
        </authorList>
    </citation>
    <scope>NUCLEOTIDE SEQUENCE</scope>
    <source>
        <strain evidence="2">SH1</strain>
    </source>
</reference>
<accession>A0A811KY81</accession>
<sequence length="147" mass="15858">MKYETPTLLLITFTSALIDVASAVLAPHVGMKFYFMVLVVISLATFVASRLQSNGLNILRIVSVVRVINDGLILNGVAYLVAEHVHGTVIFTTQLWILGSLVCASLLLHILKVVYIGLVATSNAKATGEDVEQKQVQTTKSPYGVMA</sequence>
<dbReference type="Proteomes" id="UP000783686">
    <property type="component" value="Unassembled WGS sequence"/>
</dbReference>
<keyword evidence="1" id="KW-0812">Transmembrane</keyword>
<keyword evidence="1" id="KW-1133">Transmembrane helix</keyword>
<comment type="caution">
    <text evidence="2">The sequence shown here is derived from an EMBL/GenBank/DDBJ whole genome shotgun (WGS) entry which is preliminary data.</text>
</comment>
<keyword evidence="1" id="KW-0472">Membrane</keyword>
<feature type="transmembrane region" description="Helical" evidence="1">
    <location>
        <begin position="94"/>
        <end position="115"/>
    </location>
</feature>
<dbReference type="Proteomes" id="UP000614601">
    <property type="component" value="Unassembled WGS sequence"/>
</dbReference>
<protein>
    <submittedName>
        <fullName evidence="2">Uncharacterized protein</fullName>
    </submittedName>
</protein>